<reference evidence="2 3" key="1">
    <citation type="journal article" date="2023" name="ISME J.">
        <title>Cultivation and genomic characterization of novel and ubiquitous marine nitrite-oxidizing bacteria from the Nitrospirales.</title>
        <authorList>
            <person name="Mueller A.J."/>
            <person name="Daebeler A."/>
            <person name="Herbold C.W."/>
            <person name="Kirkegaard R.H."/>
            <person name="Daims H."/>
        </authorList>
    </citation>
    <scope>NUCLEOTIDE SEQUENCE [LARGE SCALE GENOMIC DNA]</scope>
    <source>
        <strain evidence="2 3">EB</strain>
    </source>
</reference>
<dbReference type="Pfam" id="PF08241">
    <property type="entry name" value="Methyltransf_11"/>
    <property type="match status" value="1"/>
</dbReference>
<dbReference type="EMBL" id="JAQOUE010000001">
    <property type="protein sequence ID" value="MDT7041209.1"/>
    <property type="molecule type" value="Genomic_DNA"/>
</dbReference>
<dbReference type="GO" id="GO:0008168">
    <property type="term" value="F:methyltransferase activity"/>
    <property type="evidence" value="ECO:0007669"/>
    <property type="project" value="UniProtKB-KW"/>
</dbReference>
<organism evidence="2 3">
    <name type="scientific">Candidatus Nitronereus thalassa</name>
    <dbReference type="NCBI Taxonomy" id="3020898"/>
    <lineage>
        <taxon>Bacteria</taxon>
        <taxon>Pseudomonadati</taxon>
        <taxon>Nitrospirota</taxon>
        <taxon>Nitrospiria</taxon>
        <taxon>Nitrospirales</taxon>
        <taxon>Nitrospiraceae</taxon>
        <taxon>Candidatus Nitronereus</taxon>
    </lineage>
</organism>
<accession>A0ABU3K492</accession>
<feature type="domain" description="Methyltransferase type 11" evidence="1">
    <location>
        <begin position="47"/>
        <end position="144"/>
    </location>
</feature>
<keyword evidence="2" id="KW-0489">Methyltransferase</keyword>
<dbReference type="GO" id="GO:0032259">
    <property type="term" value="P:methylation"/>
    <property type="evidence" value="ECO:0007669"/>
    <property type="project" value="UniProtKB-KW"/>
</dbReference>
<evidence type="ECO:0000259" key="1">
    <source>
        <dbReference type="Pfam" id="PF08241"/>
    </source>
</evidence>
<dbReference type="Gene3D" id="3.40.50.150">
    <property type="entry name" value="Vaccinia Virus protein VP39"/>
    <property type="match status" value="1"/>
</dbReference>
<proteinExistence type="predicted"/>
<keyword evidence="3" id="KW-1185">Reference proteome</keyword>
<dbReference type="RefSeq" id="WP_313831565.1">
    <property type="nucleotide sequence ID" value="NZ_JAQOUE010000001.1"/>
</dbReference>
<evidence type="ECO:0000313" key="2">
    <source>
        <dbReference type="EMBL" id="MDT7041209.1"/>
    </source>
</evidence>
<dbReference type="CDD" id="cd02440">
    <property type="entry name" value="AdoMet_MTases"/>
    <property type="match status" value="1"/>
</dbReference>
<dbReference type="Proteomes" id="UP001250932">
    <property type="component" value="Unassembled WGS sequence"/>
</dbReference>
<dbReference type="SUPFAM" id="SSF53335">
    <property type="entry name" value="S-adenosyl-L-methionine-dependent methyltransferases"/>
    <property type="match status" value="1"/>
</dbReference>
<sequence length="288" mass="32835">MGQLDTTTASYVMDDPREASRLYRKVDGPQWVETYFAEYMEGARNVLEVGCGSAPLLQAVAESFSPTRVVGIDMSLNRLQFFRSNQQHTGSTAHVLSANAYALPFPSGRFDVVYCRFLLEYLESPLRAIEEMVRVCRPNGRIILQDLDGQLLWHFPEDEDLEPLVHEVVNYLRTKGFDPFLGRKLFTFCHRATLQDVSVRVDSYHLIAGEIDAVNYELWKLKLDIALPQMVQALGNTEKAHEVQDRFLAYLKREDTLTYSVLFTVTGRKSCDAQRSSLNNDGAFCERC</sequence>
<name>A0ABU3K492_9BACT</name>
<dbReference type="InterPro" id="IPR013216">
    <property type="entry name" value="Methyltransf_11"/>
</dbReference>
<evidence type="ECO:0000313" key="3">
    <source>
        <dbReference type="Proteomes" id="UP001250932"/>
    </source>
</evidence>
<comment type="caution">
    <text evidence="2">The sequence shown here is derived from an EMBL/GenBank/DDBJ whole genome shotgun (WGS) entry which is preliminary data.</text>
</comment>
<dbReference type="InterPro" id="IPR029063">
    <property type="entry name" value="SAM-dependent_MTases_sf"/>
</dbReference>
<keyword evidence="2" id="KW-0808">Transferase</keyword>
<dbReference type="PANTHER" id="PTHR43591">
    <property type="entry name" value="METHYLTRANSFERASE"/>
    <property type="match status" value="1"/>
</dbReference>
<gene>
    <name evidence="2" type="ORF">PPG34_02525</name>
</gene>
<protein>
    <submittedName>
        <fullName evidence="2">Methyltransferase domain-containing protein</fullName>
    </submittedName>
</protein>